<keyword evidence="5" id="KW-1185">Reference proteome</keyword>
<feature type="domain" description="HTH tetR-type" evidence="3">
    <location>
        <begin position="10"/>
        <end position="70"/>
    </location>
</feature>
<evidence type="ECO:0000313" key="4">
    <source>
        <dbReference type="EMBL" id="AVQ03918.1"/>
    </source>
</evidence>
<protein>
    <submittedName>
        <fullName evidence="4">TetR/AcrR family transcriptional regulator</fullName>
    </submittedName>
</protein>
<dbReference type="Pfam" id="PF00440">
    <property type="entry name" value="TetR_N"/>
    <property type="match status" value="1"/>
</dbReference>
<dbReference type="SUPFAM" id="SSF46689">
    <property type="entry name" value="Homeodomain-like"/>
    <property type="match status" value="1"/>
</dbReference>
<evidence type="ECO:0000313" key="5">
    <source>
        <dbReference type="Proteomes" id="UP000240527"/>
    </source>
</evidence>
<evidence type="ECO:0000259" key="3">
    <source>
        <dbReference type="PROSITE" id="PS50977"/>
    </source>
</evidence>
<dbReference type="InterPro" id="IPR001647">
    <property type="entry name" value="HTH_TetR"/>
</dbReference>
<dbReference type="InterPro" id="IPR009057">
    <property type="entry name" value="Homeodomain-like_sf"/>
</dbReference>
<dbReference type="Gene3D" id="1.10.357.10">
    <property type="entry name" value="Tetracycline Repressor, domain 2"/>
    <property type="match status" value="1"/>
</dbReference>
<organism evidence="4 5">
    <name type="scientific">Caulobacter segnis</name>
    <dbReference type="NCBI Taxonomy" id="88688"/>
    <lineage>
        <taxon>Bacteria</taxon>
        <taxon>Pseudomonadati</taxon>
        <taxon>Pseudomonadota</taxon>
        <taxon>Alphaproteobacteria</taxon>
        <taxon>Caulobacterales</taxon>
        <taxon>Caulobacteraceae</taxon>
        <taxon>Caulobacter</taxon>
    </lineage>
</organism>
<dbReference type="Proteomes" id="UP000240527">
    <property type="component" value="Chromosome"/>
</dbReference>
<evidence type="ECO:0000256" key="1">
    <source>
        <dbReference type="ARBA" id="ARBA00023125"/>
    </source>
</evidence>
<evidence type="ECO:0000256" key="2">
    <source>
        <dbReference type="PROSITE-ProRule" id="PRU00335"/>
    </source>
</evidence>
<accession>A0ABM6TKX9</accession>
<feature type="DNA-binding region" description="H-T-H motif" evidence="2">
    <location>
        <begin position="33"/>
        <end position="52"/>
    </location>
</feature>
<name>A0ABM6TKX9_9CAUL</name>
<dbReference type="EMBL" id="CP027850">
    <property type="protein sequence ID" value="AVQ03918.1"/>
    <property type="molecule type" value="Genomic_DNA"/>
</dbReference>
<reference evidence="4 5" key="1">
    <citation type="journal article" date="2015" name="Biotechnol. Bioeng.">
        <title>Genome sequence and phenotypic characterization of Caulobacter segnis.</title>
        <authorList>
            <person name="Patel S."/>
            <person name="Fletcher B."/>
            <person name="Scott D.C."/>
            <person name="Ely B."/>
        </authorList>
    </citation>
    <scope>NUCLEOTIDE SEQUENCE [LARGE SCALE GENOMIC DNA]</scope>
    <source>
        <strain evidence="4 5">TK0059</strain>
    </source>
</reference>
<dbReference type="RefSeq" id="WP_013080967.1">
    <property type="nucleotide sequence ID" value="NZ_CP027850.1"/>
</dbReference>
<dbReference type="PROSITE" id="PS50977">
    <property type="entry name" value="HTH_TETR_2"/>
    <property type="match status" value="1"/>
</dbReference>
<gene>
    <name evidence="4" type="ORF">B7G68_19955</name>
</gene>
<keyword evidence="1 2" id="KW-0238">DNA-binding</keyword>
<proteinExistence type="predicted"/>
<sequence length="227" mass="23386">MLALRARGKARRCAEIIAAASALWRERGIENVSLSQIAAAAQVAPQTIYNLIGGLDAIALAVVNVAVDRIETAMACSAATGVELALEASSLSAALYVADAALYRQVLVRIPRVLFGGTRLGREPADVVVHAMAQARAAGVLQQTVDPARLGRTIYSNYLGAIYDWACGDASDAMFLATAKVAVLAPVVACASDAARPELSARLLACLADEGGGVADRQGARAANALA</sequence>